<proteinExistence type="predicted"/>
<organism evidence="2 3">
    <name type="scientific">Rhizobium leguminosarum</name>
    <dbReference type="NCBI Taxonomy" id="384"/>
    <lineage>
        <taxon>Bacteria</taxon>
        <taxon>Pseudomonadati</taxon>
        <taxon>Pseudomonadota</taxon>
        <taxon>Alphaproteobacteria</taxon>
        <taxon>Hyphomicrobiales</taxon>
        <taxon>Rhizobiaceae</taxon>
        <taxon>Rhizobium/Agrobacterium group</taxon>
        <taxon>Rhizobium</taxon>
    </lineage>
</organism>
<feature type="compositionally biased region" description="Basic and acidic residues" evidence="1">
    <location>
        <begin position="13"/>
        <end position="26"/>
    </location>
</feature>
<sequence>MIPGLNSANISGAEERLRFRQRELRDHRSKPRRRSSEKGQHHLKDPGSYREQQWEYLAARTRYQLRRLAHSCEIAADVDRVCAERQRHEGCYGPGRIDPAHAARNSASRATRPGSTAASRGTTSSIACQASATCEQVAIPLGLSSASPMIRPDPTSRTVYCASVPAYAPQPMGSEFRPHSTGMTEIR</sequence>
<dbReference type="AlphaFoldDB" id="A0A2Z4YQK0"/>
<feature type="compositionally biased region" description="Basic and acidic residues" evidence="1">
    <location>
        <begin position="34"/>
        <end position="48"/>
    </location>
</feature>
<accession>A0A2Z4YQK0</accession>
<evidence type="ECO:0000256" key="1">
    <source>
        <dbReference type="SAM" id="MobiDB-lite"/>
    </source>
</evidence>
<dbReference type="Proteomes" id="UP000251166">
    <property type="component" value="Plasmid unnamed2"/>
</dbReference>
<feature type="region of interest" description="Disordered" evidence="1">
    <location>
        <begin position="13"/>
        <end position="48"/>
    </location>
</feature>
<name>A0A2Z4YQK0_RHILE</name>
<reference evidence="2 3" key="1">
    <citation type="submission" date="2018-07" db="EMBL/GenBank/DDBJ databases">
        <title>Rhizobium leguminosarum strain:ATCC 14479 Genome sequencing and assembly.</title>
        <authorList>
            <person name="Chakraborty R."/>
        </authorList>
    </citation>
    <scope>NUCLEOTIDE SEQUENCE [LARGE SCALE GENOMIC DNA]</scope>
    <source>
        <strain evidence="2 3">ATCC 14479</strain>
        <plasmid evidence="3">Plasmid unnamed2</plasmid>
    </source>
</reference>
<evidence type="ECO:0000313" key="2">
    <source>
        <dbReference type="EMBL" id="AXA43680.1"/>
    </source>
</evidence>
<gene>
    <name evidence="2" type="ORF">DLJ82_7435</name>
</gene>
<feature type="region of interest" description="Disordered" evidence="1">
    <location>
        <begin position="99"/>
        <end position="122"/>
    </location>
</feature>
<keyword evidence="2" id="KW-0614">Plasmid</keyword>
<protein>
    <submittedName>
        <fullName evidence="2">Uncharacterized protein</fullName>
    </submittedName>
</protein>
<evidence type="ECO:0000313" key="3">
    <source>
        <dbReference type="Proteomes" id="UP000251166"/>
    </source>
</evidence>
<dbReference type="EMBL" id="CP030762">
    <property type="protein sequence ID" value="AXA43680.1"/>
    <property type="molecule type" value="Genomic_DNA"/>
</dbReference>
<geneLocation type="plasmid" evidence="2 3">
    <name>unnamed2</name>
</geneLocation>